<dbReference type="Proteomes" id="UP000198680">
    <property type="component" value="Unassembled WGS sequence"/>
</dbReference>
<feature type="transmembrane region" description="Helical" evidence="1">
    <location>
        <begin position="6"/>
        <end position="25"/>
    </location>
</feature>
<keyword evidence="1" id="KW-0472">Membrane</keyword>
<dbReference type="EMBL" id="FNHE01000003">
    <property type="protein sequence ID" value="SDM10924.1"/>
    <property type="molecule type" value="Genomic_DNA"/>
</dbReference>
<keyword evidence="3" id="KW-1185">Reference proteome</keyword>
<organism evidence="2 3">
    <name type="scientific">Geodermatophilus siccatus</name>
    <dbReference type="NCBI Taxonomy" id="1137991"/>
    <lineage>
        <taxon>Bacteria</taxon>
        <taxon>Bacillati</taxon>
        <taxon>Actinomycetota</taxon>
        <taxon>Actinomycetes</taxon>
        <taxon>Geodermatophilales</taxon>
        <taxon>Geodermatophilaceae</taxon>
        <taxon>Geodermatophilus</taxon>
    </lineage>
</organism>
<keyword evidence="1" id="KW-0812">Transmembrane</keyword>
<evidence type="ECO:0000313" key="2">
    <source>
        <dbReference type="EMBL" id="SDM10924.1"/>
    </source>
</evidence>
<keyword evidence="1" id="KW-1133">Transmembrane helix</keyword>
<dbReference type="AlphaFoldDB" id="A0A1G9QIP6"/>
<dbReference type="STRING" id="1137991.SAMN05660642_01693"/>
<reference evidence="3" key="1">
    <citation type="submission" date="2016-10" db="EMBL/GenBank/DDBJ databases">
        <authorList>
            <person name="Varghese N."/>
            <person name="Submissions S."/>
        </authorList>
    </citation>
    <scope>NUCLEOTIDE SEQUENCE [LARGE SCALE GENOMIC DNA]</scope>
    <source>
        <strain evidence="3">DSM 45419</strain>
    </source>
</reference>
<evidence type="ECO:0000313" key="3">
    <source>
        <dbReference type="Proteomes" id="UP000198680"/>
    </source>
</evidence>
<sequence length="75" mass="8168">MSPFVVLFAIAAVCSLLGWVAYLIFLSKIQPEHYKDAAVAVKAFRFSGFASLAKALIKALAYLKAKTRSKDKSDA</sequence>
<name>A0A1G9QIP6_9ACTN</name>
<proteinExistence type="predicted"/>
<accession>A0A1G9QIP6</accession>
<gene>
    <name evidence="2" type="ORF">SAMN05660642_01693</name>
</gene>
<protein>
    <submittedName>
        <fullName evidence="2">Uncharacterized protein</fullName>
    </submittedName>
</protein>
<evidence type="ECO:0000256" key="1">
    <source>
        <dbReference type="SAM" id="Phobius"/>
    </source>
</evidence>
<dbReference type="RefSeq" id="WP_139177056.1">
    <property type="nucleotide sequence ID" value="NZ_FNHE01000003.1"/>
</dbReference>